<sequence>MKTAPKSSRVQSNLIQQNCYIRDCSPAVSVQSPRSGSTFTTLDEVSDEKGIHFEESQVPYPITPQYVNSFVDSSDYRKDPAQAISNGSNRHNLGDVSAIQHIMSMSDGDVRALYEQLKTRFSKLPAKTKTGDSEVNNNG</sequence>
<evidence type="ECO:0000313" key="1">
    <source>
        <dbReference type="EMBL" id="UPW41620.1"/>
    </source>
</evidence>
<proteinExistence type="predicted"/>
<accession>A0A976N2M3</accession>
<protein>
    <submittedName>
        <fullName evidence="1">Uncharacterized protein</fullName>
    </submittedName>
</protein>
<name>A0A976N2M3_9VIRU</name>
<dbReference type="EMBL" id="OM869638">
    <property type="protein sequence ID" value="UPW41620.1"/>
    <property type="molecule type" value="Genomic_DNA"/>
</dbReference>
<organism evidence="1">
    <name type="scientific">Peromfec virus RodF8_38</name>
    <dbReference type="NCBI Taxonomy" id="2929373"/>
    <lineage>
        <taxon>Viruses</taxon>
        <taxon>Monodnaviria</taxon>
        <taxon>Sangervirae</taxon>
        <taxon>Phixviricota</taxon>
        <taxon>Malgrandaviricetes</taxon>
        <taxon>Petitvirales</taxon>
        <taxon>Microviridae</taxon>
    </lineage>
</organism>
<reference evidence="1" key="1">
    <citation type="submission" date="2022-02" db="EMBL/GenBank/DDBJ databases">
        <title>Towards deciphering the DNA virus diversity associated with rodent species in the families Cricetidae and Heteromyidae.</title>
        <authorList>
            <person name="Lund M."/>
            <person name="Larsen B.B."/>
            <person name="Gryseels S."/>
            <person name="Kraberger S."/>
            <person name="Rowsey D.M."/>
            <person name="Steger L."/>
            <person name="Yule K.M."/>
            <person name="Upham N.S."/>
            <person name="Worobey M."/>
            <person name="Van Doorslaer K."/>
            <person name="Varsani A."/>
        </authorList>
    </citation>
    <scope>NUCLEOTIDE SEQUENCE</scope>
    <source>
        <strain evidence="1">NeonRodF8_38</strain>
    </source>
</reference>